<sequence length="722" mass="79753">MKWRYFALKQANQKRHRYRNTALFVVIAASCIGAFLIGIEAIRSIRSNVRSTTVQVIREITNSKSQMLTAILNDTERDLRSLAASLDATMELSSAAVLLERFEKDHTISGLTIIDHGGKALYGPENAYLLKGIPEGFAAEVEADGFQMSDPLIDENGDRRVLFGTALAGDRILYASIPTDSMQKACGETTYLGEGYSYILGKDGKIVVPPLRYNYEQVYEDIGNLLIYADNSSERVQAFIRALNSGATGSVVFQIDGQEQLFCFEPVYEKRGWQLVTVVALNAVEKDGAQIISTAVAMATVIIGVVVTALAAGSFLYWSMRRKQQENDRFLLDIYQAISENTDTVIFILNARSAAPDYVFENSGRILGIPAEEFLKQEQQEQDSAFRSKLQAILEEPWPSEGCTREVHTYNERLHRDMWLKILICPFLLGDEKKCLYAVTDVTQEHNDREKIAAAVVVAEQANAAKSNFFSSMSHDMRTPMNGIVGMTTIAKRSLGDQDRVLDCLNKIDFSSRHLLGLINDVLDMSKIESGKLALVCEPFDLGELLLGLEAILRPQCESKGQTLTFTVNIRHLRLMGDTLRLNQIFMNLLSNAVKFTQEGGAVSFTAQELEQRGNSPTFRFTVADNGIGIAQEAQQIIFTPFERVSNTAVHQIEGTGLGLAITKNLITAMGGQITLKSAPGQGSAFTVDLDLPMQEGELPVAPVAEAVTLDETSFAGRRFLL</sequence>
<evidence type="ECO:0000256" key="4">
    <source>
        <dbReference type="ARBA" id="ARBA00022553"/>
    </source>
</evidence>
<dbReference type="InterPro" id="IPR005467">
    <property type="entry name" value="His_kinase_dom"/>
</dbReference>
<comment type="caution">
    <text evidence="11">The sequence shown here is derived from an EMBL/GenBank/DDBJ whole genome shotgun (WGS) entry which is preliminary data.</text>
</comment>
<accession>C0D644</accession>
<dbReference type="FunFam" id="3.30.565.10:FF:000010">
    <property type="entry name" value="Sensor histidine kinase RcsC"/>
    <property type="match status" value="1"/>
</dbReference>
<dbReference type="AlphaFoldDB" id="C0D644"/>
<evidence type="ECO:0000256" key="9">
    <source>
        <dbReference type="SAM" id="Phobius"/>
    </source>
</evidence>
<dbReference type="Pfam" id="PF02518">
    <property type="entry name" value="HATPase_c"/>
    <property type="match status" value="1"/>
</dbReference>
<keyword evidence="9" id="KW-0472">Membrane</keyword>
<dbReference type="PRINTS" id="PR00344">
    <property type="entry name" value="BCTRLSENSOR"/>
</dbReference>
<keyword evidence="4" id="KW-0597">Phosphoprotein</keyword>
<evidence type="ECO:0000256" key="1">
    <source>
        <dbReference type="ARBA" id="ARBA00000085"/>
    </source>
</evidence>
<dbReference type="SUPFAM" id="SSF55874">
    <property type="entry name" value="ATPase domain of HSP90 chaperone/DNA topoisomerase II/histidine kinase"/>
    <property type="match status" value="1"/>
</dbReference>
<gene>
    <name evidence="11" type="ORF">CLOSTASPAR_04740</name>
</gene>
<dbReference type="InterPro" id="IPR036890">
    <property type="entry name" value="HATPase_C_sf"/>
</dbReference>
<dbReference type="Pfam" id="PF00512">
    <property type="entry name" value="HisKA"/>
    <property type="match status" value="1"/>
</dbReference>
<dbReference type="InterPro" id="IPR036097">
    <property type="entry name" value="HisK_dim/P_sf"/>
</dbReference>
<organism evidence="11 12">
    <name type="scientific">[Clostridium] asparagiforme DSM 15981</name>
    <dbReference type="NCBI Taxonomy" id="518636"/>
    <lineage>
        <taxon>Bacteria</taxon>
        <taxon>Bacillati</taxon>
        <taxon>Bacillota</taxon>
        <taxon>Clostridia</taxon>
        <taxon>Lachnospirales</taxon>
        <taxon>Lachnospiraceae</taxon>
        <taxon>Enterocloster</taxon>
    </lineage>
</organism>
<name>C0D644_9FIRM</name>
<dbReference type="EMBL" id="ACCJ01000391">
    <property type="protein sequence ID" value="EEG53178.1"/>
    <property type="molecule type" value="Genomic_DNA"/>
</dbReference>
<dbReference type="InterPro" id="IPR004358">
    <property type="entry name" value="Sig_transdc_His_kin-like_C"/>
</dbReference>
<comment type="similarity">
    <text evidence="2">In the N-terminal section; belongs to the phytochrome family.</text>
</comment>
<evidence type="ECO:0000256" key="3">
    <source>
        <dbReference type="ARBA" id="ARBA00012438"/>
    </source>
</evidence>
<keyword evidence="5" id="KW-0808">Transferase</keyword>
<evidence type="ECO:0000256" key="7">
    <source>
        <dbReference type="ARBA" id="ARBA00023012"/>
    </source>
</evidence>
<evidence type="ECO:0000256" key="6">
    <source>
        <dbReference type="ARBA" id="ARBA00022777"/>
    </source>
</evidence>
<dbReference type="PANTHER" id="PTHR43047">
    <property type="entry name" value="TWO-COMPONENT HISTIDINE PROTEIN KINASE"/>
    <property type="match status" value="1"/>
</dbReference>
<dbReference type="EC" id="2.7.13.3" evidence="3"/>
<dbReference type="SMART" id="SM00388">
    <property type="entry name" value="HisKA"/>
    <property type="match status" value="1"/>
</dbReference>
<dbReference type="PROSITE" id="PS51257">
    <property type="entry name" value="PROKAR_LIPOPROTEIN"/>
    <property type="match status" value="1"/>
</dbReference>
<evidence type="ECO:0000256" key="8">
    <source>
        <dbReference type="ARBA" id="ARBA00074306"/>
    </source>
</evidence>
<keyword evidence="9" id="KW-1133">Transmembrane helix</keyword>
<dbReference type="HOGENOM" id="CLU_000445_114_21_9"/>
<evidence type="ECO:0000256" key="5">
    <source>
        <dbReference type="ARBA" id="ARBA00022679"/>
    </source>
</evidence>
<evidence type="ECO:0000313" key="12">
    <source>
        <dbReference type="Proteomes" id="UP000004756"/>
    </source>
</evidence>
<dbReference type="Gene3D" id="3.30.450.20">
    <property type="entry name" value="PAS domain"/>
    <property type="match status" value="1"/>
</dbReference>
<dbReference type="Gene3D" id="1.10.287.130">
    <property type="match status" value="1"/>
</dbReference>
<dbReference type="GO" id="GO:0000155">
    <property type="term" value="F:phosphorelay sensor kinase activity"/>
    <property type="evidence" value="ECO:0007669"/>
    <property type="project" value="InterPro"/>
</dbReference>
<reference evidence="11 12" key="1">
    <citation type="submission" date="2009-02" db="EMBL/GenBank/DDBJ databases">
        <title>Draft genome sequence of Clostridium asparagiforme (DSM 15981).</title>
        <authorList>
            <person name="Sudarsanam P."/>
            <person name="Ley R."/>
            <person name="Guruge J."/>
            <person name="Turnbaugh P.J."/>
            <person name="Mahowald M."/>
            <person name="Liep D."/>
            <person name="Gordon J."/>
        </authorList>
    </citation>
    <scope>NUCLEOTIDE SEQUENCE [LARGE SCALE GENOMIC DNA]</scope>
    <source>
        <strain evidence="11 12">DSM 15981</strain>
    </source>
</reference>
<dbReference type="PROSITE" id="PS50109">
    <property type="entry name" value="HIS_KIN"/>
    <property type="match status" value="1"/>
</dbReference>
<feature type="non-terminal residue" evidence="11">
    <location>
        <position position="722"/>
    </location>
</feature>
<keyword evidence="7" id="KW-0902">Two-component regulatory system</keyword>
<evidence type="ECO:0000259" key="10">
    <source>
        <dbReference type="PROSITE" id="PS50109"/>
    </source>
</evidence>
<dbReference type="CDD" id="cd16922">
    <property type="entry name" value="HATPase_EvgS-ArcB-TorS-like"/>
    <property type="match status" value="1"/>
</dbReference>
<evidence type="ECO:0000256" key="2">
    <source>
        <dbReference type="ARBA" id="ARBA00006402"/>
    </source>
</evidence>
<dbReference type="InterPro" id="IPR003661">
    <property type="entry name" value="HisK_dim/P_dom"/>
</dbReference>
<keyword evidence="6 11" id="KW-0418">Kinase</keyword>
<keyword evidence="9" id="KW-0812">Transmembrane</keyword>
<dbReference type="CDD" id="cd00082">
    <property type="entry name" value="HisKA"/>
    <property type="match status" value="1"/>
</dbReference>
<dbReference type="InterPro" id="IPR003594">
    <property type="entry name" value="HATPase_dom"/>
</dbReference>
<dbReference type="Proteomes" id="UP000004756">
    <property type="component" value="Unassembled WGS sequence"/>
</dbReference>
<dbReference type="SMART" id="SM00387">
    <property type="entry name" value="HATPase_c"/>
    <property type="match status" value="1"/>
</dbReference>
<evidence type="ECO:0000313" key="11">
    <source>
        <dbReference type="EMBL" id="EEG53178.1"/>
    </source>
</evidence>
<feature type="transmembrane region" description="Helical" evidence="9">
    <location>
        <begin position="21"/>
        <end position="42"/>
    </location>
</feature>
<proteinExistence type="inferred from homology"/>
<feature type="transmembrane region" description="Helical" evidence="9">
    <location>
        <begin position="295"/>
        <end position="318"/>
    </location>
</feature>
<dbReference type="Gene3D" id="3.30.565.10">
    <property type="entry name" value="Histidine kinase-like ATPase, C-terminal domain"/>
    <property type="match status" value="1"/>
</dbReference>
<keyword evidence="12" id="KW-1185">Reference proteome</keyword>
<comment type="catalytic activity">
    <reaction evidence="1">
        <text>ATP + protein L-histidine = ADP + protein N-phospho-L-histidine.</text>
        <dbReference type="EC" id="2.7.13.3"/>
    </reaction>
</comment>
<dbReference type="SUPFAM" id="SSF47384">
    <property type="entry name" value="Homodimeric domain of signal transducing histidine kinase"/>
    <property type="match status" value="1"/>
</dbReference>
<protein>
    <recommendedName>
        <fullName evidence="8">Circadian input-output histidine kinase CikA</fullName>
        <ecNumber evidence="3">2.7.13.3</ecNumber>
    </recommendedName>
</protein>
<feature type="domain" description="Histidine kinase" evidence="10">
    <location>
        <begin position="472"/>
        <end position="694"/>
    </location>
</feature>